<evidence type="ECO:0000313" key="2">
    <source>
        <dbReference type="Proteomes" id="UP000234341"/>
    </source>
</evidence>
<proteinExistence type="predicted"/>
<organism evidence="1 2">
    <name type="scientific">Cupriavidus pauculus</name>
    <dbReference type="NCBI Taxonomy" id="82633"/>
    <lineage>
        <taxon>Bacteria</taxon>
        <taxon>Pseudomonadati</taxon>
        <taxon>Pseudomonadota</taxon>
        <taxon>Betaproteobacteria</taxon>
        <taxon>Burkholderiales</taxon>
        <taxon>Burkholderiaceae</taxon>
        <taxon>Cupriavidus</taxon>
    </lineage>
</organism>
<gene>
    <name evidence="1" type="ORF">CYJ10_11295</name>
</gene>
<sequence length="90" mass="9975">MTDIEHDDLFRRVGYYDFRAYTQRTSNGLNQGFVLVLHHMMLGTVQSVFRAGKPQAQSAIALAMALEKLQHLVAIAAEDDLPLGSGEQSI</sequence>
<dbReference type="OrthoDB" id="8966798at2"/>
<dbReference type="Proteomes" id="UP000234341">
    <property type="component" value="Unassembled WGS sequence"/>
</dbReference>
<accession>A0A2N5CDA5</accession>
<protein>
    <submittedName>
        <fullName evidence="1">Uncharacterized protein</fullName>
    </submittedName>
</protein>
<evidence type="ECO:0000313" key="1">
    <source>
        <dbReference type="EMBL" id="PLQ00241.1"/>
    </source>
</evidence>
<dbReference type="EMBL" id="PJRP01000004">
    <property type="protein sequence ID" value="PLQ00241.1"/>
    <property type="molecule type" value="Genomic_DNA"/>
</dbReference>
<dbReference type="AlphaFoldDB" id="A0A2N5CDA5"/>
<reference evidence="1 2" key="1">
    <citation type="submission" date="2017-12" db="EMBL/GenBank/DDBJ databases">
        <title>Genome sequence of the active heterotrophic nitrifier-denitrifier, Cupriavidus pauculus UM1.</title>
        <authorList>
            <person name="Putonti C."/>
            <person name="Castignetti D."/>
        </authorList>
    </citation>
    <scope>NUCLEOTIDE SEQUENCE [LARGE SCALE GENOMIC DNA]</scope>
    <source>
        <strain evidence="1 2">UM1</strain>
    </source>
</reference>
<dbReference type="RefSeq" id="WP_101681612.1">
    <property type="nucleotide sequence ID" value="NZ_PJRP01000004.1"/>
</dbReference>
<name>A0A2N5CDA5_9BURK</name>
<comment type="caution">
    <text evidence="1">The sequence shown here is derived from an EMBL/GenBank/DDBJ whole genome shotgun (WGS) entry which is preliminary data.</text>
</comment>